<evidence type="ECO:0000256" key="1">
    <source>
        <dbReference type="SAM" id="MobiDB-lite"/>
    </source>
</evidence>
<keyword evidence="2" id="KW-1133">Transmembrane helix</keyword>
<sequence>MDSLITKNTKGKLGCKRISTHGNYGSAPMMYLVINGSVFIMPLVINLSVAMVYLAIKGSYKMYTWLSMDLTKSYICLLMDLIKSIKLFREGSVNRLRYVLVRFPLQRVMNALLSDGSYKPDKFCITISATPSISRALTSSRTIPSPSSVIAGHKFPPNKSMADFQIKPNILNSTEQHTSTSGELHKTSDHFPLRVEETNK</sequence>
<keyword evidence="2" id="KW-0472">Membrane</keyword>
<gene>
    <name evidence="3" type="ORF">CEXT_71751</name>
</gene>
<feature type="compositionally biased region" description="Basic and acidic residues" evidence="1">
    <location>
        <begin position="183"/>
        <end position="200"/>
    </location>
</feature>
<keyword evidence="2" id="KW-0812">Transmembrane</keyword>
<accession>A0AAV4N9U3</accession>
<evidence type="ECO:0000256" key="2">
    <source>
        <dbReference type="SAM" id="Phobius"/>
    </source>
</evidence>
<proteinExistence type="predicted"/>
<comment type="caution">
    <text evidence="3">The sequence shown here is derived from an EMBL/GenBank/DDBJ whole genome shotgun (WGS) entry which is preliminary data.</text>
</comment>
<feature type="region of interest" description="Disordered" evidence="1">
    <location>
        <begin position="175"/>
        <end position="200"/>
    </location>
</feature>
<reference evidence="3 4" key="1">
    <citation type="submission" date="2021-06" db="EMBL/GenBank/DDBJ databases">
        <title>Caerostris extrusa draft genome.</title>
        <authorList>
            <person name="Kono N."/>
            <person name="Arakawa K."/>
        </authorList>
    </citation>
    <scope>NUCLEOTIDE SEQUENCE [LARGE SCALE GENOMIC DNA]</scope>
</reference>
<name>A0AAV4N9U3_CAEEX</name>
<feature type="transmembrane region" description="Helical" evidence="2">
    <location>
        <begin position="29"/>
        <end position="56"/>
    </location>
</feature>
<dbReference type="EMBL" id="BPLR01020689">
    <property type="protein sequence ID" value="GIX81577.1"/>
    <property type="molecule type" value="Genomic_DNA"/>
</dbReference>
<dbReference type="Proteomes" id="UP001054945">
    <property type="component" value="Unassembled WGS sequence"/>
</dbReference>
<dbReference type="AlphaFoldDB" id="A0AAV4N9U3"/>
<evidence type="ECO:0000313" key="4">
    <source>
        <dbReference type="Proteomes" id="UP001054945"/>
    </source>
</evidence>
<keyword evidence="4" id="KW-1185">Reference proteome</keyword>
<organism evidence="3 4">
    <name type="scientific">Caerostris extrusa</name>
    <name type="common">Bark spider</name>
    <name type="synonym">Caerostris bankana</name>
    <dbReference type="NCBI Taxonomy" id="172846"/>
    <lineage>
        <taxon>Eukaryota</taxon>
        <taxon>Metazoa</taxon>
        <taxon>Ecdysozoa</taxon>
        <taxon>Arthropoda</taxon>
        <taxon>Chelicerata</taxon>
        <taxon>Arachnida</taxon>
        <taxon>Araneae</taxon>
        <taxon>Araneomorphae</taxon>
        <taxon>Entelegynae</taxon>
        <taxon>Araneoidea</taxon>
        <taxon>Araneidae</taxon>
        <taxon>Caerostris</taxon>
    </lineage>
</organism>
<evidence type="ECO:0000313" key="3">
    <source>
        <dbReference type="EMBL" id="GIX81577.1"/>
    </source>
</evidence>
<protein>
    <submittedName>
        <fullName evidence="3">Uncharacterized protein</fullName>
    </submittedName>
</protein>